<feature type="chain" id="PRO_5040426791" evidence="1">
    <location>
        <begin position="31"/>
        <end position="163"/>
    </location>
</feature>
<dbReference type="Proteomes" id="UP001152320">
    <property type="component" value="Chromosome 9"/>
</dbReference>
<protein>
    <submittedName>
        <fullName evidence="2">Uncharacterized protein</fullName>
    </submittedName>
</protein>
<gene>
    <name evidence="2" type="ORF">HOLleu_20591</name>
</gene>
<dbReference type="EMBL" id="JAIZAY010000009">
    <property type="protein sequence ID" value="KAJ8036574.1"/>
    <property type="molecule type" value="Genomic_DNA"/>
</dbReference>
<name>A0A9Q1C1U5_HOLLE</name>
<accession>A0A9Q1C1U5</accession>
<keyword evidence="3" id="KW-1185">Reference proteome</keyword>
<evidence type="ECO:0000313" key="2">
    <source>
        <dbReference type="EMBL" id="KAJ8036574.1"/>
    </source>
</evidence>
<sequence>MWTMSQLNQLLPWIAVVVGFLFFGISATEASSSGRINCLQTPKENALAVFKQCKQETQVGCKKLLVEIHQSNTRRCGFMSGKRSDVSTSNSIAFPVQRPLQNNLVDSSRMQGERSRPWLTILHRLAWSQFLERYNKGTPRQLNNSRSSVIEPSYDVEYDDTIY</sequence>
<feature type="signal peptide" evidence="1">
    <location>
        <begin position="1"/>
        <end position="30"/>
    </location>
</feature>
<organism evidence="2 3">
    <name type="scientific">Holothuria leucospilota</name>
    <name type="common">Black long sea cucumber</name>
    <name type="synonym">Mertensiothuria leucospilota</name>
    <dbReference type="NCBI Taxonomy" id="206669"/>
    <lineage>
        <taxon>Eukaryota</taxon>
        <taxon>Metazoa</taxon>
        <taxon>Echinodermata</taxon>
        <taxon>Eleutherozoa</taxon>
        <taxon>Echinozoa</taxon>
        <taxon>Holothuroidea</taxon>
        <taxon>Aspidochirotacea</taxon>
        <taxon>Aspidochirotida</taxon>
        <taxon>Holothuriidae</taxon>
        <taxon>Holothuria</taxon>
    </lineage>
</organism>
<keyword evidence="1" id="KW-0732">Signal</keyword>
<proteinExistence type="predicted"/>
<comment type="caution">
    <text evidence="2">The sequence shown here is derived from an EMBL/GenBank/DDBJ whole genome shotgun (WGS) entry which is preliminary data.</text>
</comment>
<dbReference type="AlphaFoldDB" id="A0A9Q1C1U5"/>
<dbReference type="OrthoDB" id="10436317at2759"/>
<evidence type="ECO:0000256" key="1">
    <source>
        <dbReference type="SAM" id="SignalP"/>
    </source>
</evidence>
<evidence type="ECO:0000313" key="3">
    <source>
        <dbReference type="Proteomes" id="UP001152320"/>
    </source>
</evidence>
<reference evidence="2" key="1">
    <citation type="submission" date="2021-10" db="EMBL/GenBank/DDBJ databases">
        <title>Tropical sea cucumber genome reveals ecological adaptation and Cuvierian tubules defense mechanism.</title>
        <authorList>
            <person name="Chen T."/>
        </authorList>
    </citation>
    <scope>NUCLEOTIDE SEQUENCE</scope>
    <source>
        <strain evidence="2">Nanhai2018</strain>
        <tissue evidence="2">Muscle</tissue>
    </source>
</reference>